<sequence length="281" mass="31827">MRFKVMLFRYIFCVILSFNIAFAYKCYEGYCSHFGIGSGVAYANFKAGGMPDFNNIGGYLSAFTNYYSKRFAFNYDLQVGLFNVAQSGYIQGLNNTNIQDRMGGFVLMDLNAGLNLGSLDKPILLTLSLPVNMYNLGWNVAQRLSNEAIFLGFNLYSNTKLTERFMLSYQLGYSYCVSGRYRIDSYANIATLKGGHRLLFSLNLLYKRENAESSFTNKDKADFYASLKGIYYMLEPSNTIHINNIPVHYNASNNLMLTLEFGVSFGIPPMSSKDFTHKSPY</sequence>
<evidence type="ECO:0000313" key="1">
    <source>
        <dbReference type="EMBL" id="TLE12144.1"/>
    </source>
</evidence>
<organism evidence="1 2">
    <name type="scientific">Helicobacter bilis</name>
    <dbReference type="NCBI Taxonomy" id="37372"/>
    <lineage>
        <taxon>Bacteria</taxon>
        <taxon>Pseudomonadati</taxon>
        <taxon>Campylobacterota</taxon>
        <taxon>Epsilonproteobacteria</taxon>
        <taxon>Campylobacterales</taxon>
        <taxon>Helicobacteraceae</taxon>
        <taxon>Helicobacter</taxon>
    </lineage>
</organism>
<dbReference type="EMBL" id="JRPJ02000001">
    <property type="protein sequence ID" value="TLE12144.1"/>
    <property type="molecule type" value="Genomic_DNA"/>
</dbReference>
<gene>
    <name evidence="1" type="ORF">LS79_000010</name>
</gene>
<evidence type="ECO:0000313" key="2">
    <source>
        <dbReference type="Proteomes" id="UP000029857"/>
    </source>
</evidence>
<protein>
    <submittedName>
        <fullName evidence="1">Uncharacterized protein</fullName>
    </submittedName>
</protein>
<comment type="caution">
    <text evidence="1">The sequence shown here is derived from an EMBL/GenBank/DDBJ whole genome shotgun (WGS) entry which is preliminary data.</text>
</comment>
<dbReference type="AlphaFoldDB" id="A0A4U8UAQ6"/>
<name>A0A4U8UAQ6_9HELI</name>
<dbReference type="RefSeq" id="WP_034562506.1">
    <property type="nucleotide sequence ID" value="NZ_CAMCCI010000073.1"/>
</dbReference>
<proteinExistence type="predicted"/>
<accession>A0A4U8UAQ6</accession>
<dbReference type="Proteomes" id="UP000029857">
    <property type="component" value="Unassembled WGS sequence"/>
</dbReference>
<reference evidence="1 2" key="1">
    <citation type="journal article" date="2014" name="Genome Announc.">
        <title>Draft genome sequences of eight enterohepatic helicobacter species isolated from both laboratory and wild rodents.</title>
        <authorList>
            <person name="Sheh A."/>
            <person name="Shen Z."/>
            <person name="Fox J.G."/>
        </authorList>
    </citation>
    <scope>NUCLEOTIDE SEQUENCE [LARGE SCALE GENOMIC DNA]</scope>
    <source>
        <strain evidence="1 2">ATCC 49320</strain>
    </source>
</reference>